<evidence type="ECO:0000313" key="3">
    <source>
        <dbReference type="Proteomes" id="UP000305883"/>
    </source>
</evidence>
<gene>
    <name evidence="2" type="ORF">CH35J_008494</name>
</gene>
<reference evidence="2 3" key="1">
    <citation type="journal article" date="2019" name="Genome Biol. Evol.">
        <title>Genomic Plasticity Mediated by Transposable Elements in the Plant Pathogenic Fungus Colletotrichum higginsianum.</title>
        <authorList>
            <person name="Tsushima A."/>
            <person name="Gan P."/>
            <person name="Kumakura N."/>
            <person name="Narusaka M."/>
            <person name="Takano Y."/>
            <person name="Narusaka Y."/>
            <person name="Shirasu K."/>
        </authorList>
    </citation>
    <scope>NUCLEOTIDE SEQUENCE [LARGE SCALE GENOMIC DNA]</scope>
    <source>
        <strain evidence="2 3">MAFF305635-RFP</strain>
    </source>
</reference>
<proteinExistence type="predicted"/>
<dbReference type="OrthoDB" id="10579838at2759"/>
<feature type="domain" description="2EXR" evidence="1">
    <location>
        <begin position="7"/>
        <end position="88"/>
    </location>
</feature>
<sequence>MCVPTSFNFFSDLPKKLRLKVWKAALLAEKGRLVAAAPHRDDFSCRGGELPAVAAVNRESRGEFLRFHVPLPNAECPERVYFNPRVDGLVLGTVIEHEPGTDYAALSPMELDNHVLGYAVDAPPLTRAAREQVRDVRLHDFDFACRVRRGIRDGDPRVDVGPPEASGIVRMPRLRFPNLSSVWIANLFTYDPGFQVLASNGALGPVAFTDLHVGLNYRHSPSSGRTSFARYPMRDADISEGCRSVRISPDLVGTPPHFFIRIDLRDDNGDDDDVENESVPDGWALLDSRSGDSTEDLRLWNTAVKYVALRLKEDE</sequence>
<dbReference type="Proteomes" id="UP000305883">
    <property type="component" value="Unassembled WGS sequence"/>
</dbReference>
<evidence type="ECO:0000313" key="2">
    <source>
        <dbReference type="EMBL" id="TIC95802.1"/>
    </source>
</evidence>
<dbReference type="EMBL" id="MWPZ01000006">
    <property type="protein sequence ID" value="TIC95802.1"/>
    <property type="molecule type" value="Genomic_DNA"/>
</dbReference>
<dbReference type="InterPro" id="IPR045518">
    <property type="entry name" value="2EXR"/>
</dbReference>
<evidence type="ECO:0000259" key="1">
    <source>
        <dbReference type="Pfam" id="PF20150"/>
    </source>
</evidence>
<name>A0A4T0VTG7_9PEZI</name>
<accession>A0A4T0VTG7</accession>
<protein>
    <recommendedName>
        <fullName evidence="1">2EXR domain-containing protein</fullName>
    </recommendedName>
</protein>
<comment type="caution">
    <text evidence="2">The sequence shown here is derived from an EMBL/GenBank/DDBJ whole genome shotgun (WGS) entry which is preliminary data.</text>
</comment>
<dbReference type="AlphaFoldDB" id="A0A4T0VTG7"/>
<dbReference type="Pfam" id="PF20150">
    <property type="entry name" value="2EXR"/>
    <property type="match status" value="1"/>
</dbReference>
<organism evidence="2 3">
    <name type="scientific">Colletotrichum higginsianum</name>
    <dbReference type="NCBI Taxonomy" id="80884"/>
    <lineage>
        <taxon>Eukaryota</taxon>
        <taxon>Fungi</taxon>
        <taxon>Dikarya</taxon>
        <taxon>Ascomycota</taxon>
        <taxon>Pezizomycotina</taxon>
        <taxon>Sordariomycetes</taxon>
        <taxon>Hypocreomycetidae</taxon>
        <taxon>Glomerellales</taxon>
        <taxon>Glomerellaceae</taxon>
        <taxon>Colletotrichum</taxon>
        <taxon>Colletotrichum destructivum species complex</taxon>
    </lineage>
</organism>